<dbReference type="AlphaFoldDB" id="A0A0A8YDZ0"/>
<reference evidence="1" key="2">
    <citation type="journal article" date="2015" name="Data Brief">
        <title>Shoot transcriptome of the giant reed, Arundo donax.</title>
        <authorList>
            <person name="Barrero R.A."/>
            <person name="Guerrero F.D."/>
            <person name="Moolhuijzen P."/>
            <person name="Goolsby J.A."/>
            <person name="Tidwell J."/>
            <person name="Bellgard S.E."/>
            <person name="Bellgard M.I."/>
        </authorList>
    </citation>
    <scope>NUCLEOTIDE SEQUENCE</scope>
    <source>
        <tissue evidence="1">Shoot tissue taken approximately 20 cm above the soil surface</tissue>
    </source>
</reference>
<name>A0A0A8YDZ0_ARUDO</name>
<proteinExistence type="predicted"/>
<protein>
    <submittedName>
        <fullName evidence="1">Uncharacterized protein</fullName>
    </submittedName>
</protein>
<accession>A0A0A8YDZ0</accession>
<evidence type="ECO:0000313" key="1">
    <source>
        <dbReference type="EMBL" id="JAD24256.1"/>
    </source>
</evidence>
<dbReference type="EMBL" id="GBRH01273639">
    <property type="protein sequence ID" value="JAD24256.1"/>
    <property type="molecule type" value="Transcribed_RNA"/>
</dbReference>
<organism evidence="1">
    <name type="scientific">Arundo donax</name>
    <name type="common">Giant reed</name>
    <name type="synonym">Donax arundinaceus</name>
    <dbReference type="NCBI Taxonomy" id="35708"/>
    <lineage>
        <taxon>Eukaryota</taxon>
        <taxon>Viridiplantae</taxon>
        <taxon>Streptophyta</taxon>
        <taxon>Embryophyta</taxon>
        <taxon>Tracheophyta</taxon>
        <taxon>Spermatophyta</taxon>
        <taxon>Magnoliopsida</taxon>
        <taxon>Liliopsida</taxon>
        <taxon>Poales</taxon>
        <taxon>Poaceae</taxon>
        <taxon>PACMAD clade</taxon>
        <taxon>Arundinoideae</taxon>
        <taxon>Arundineae</taxon>
        <taxon>Arundo</taxon>
    </lineage>
</organism>
<sequence length="35" mass="3727">MFESLARAKIPSGQLYGSCIRAPYGTLVSLLLGLT</sequence>
<reference evidence="1" key="1">
    <citation type="submission" date="2014-09" db="EMBL/GenBank/DDBJ databases">
        <authorList>
            <person name="Magalhaes I.L.F."/>
            <person name="Oliveira U."/>
            <person name="Santos F.R."/>
            <person name="Vidigal T.H.D.A."/>
            <person name="Brescovit A.D."/>
            <person name="Santos A.J."/>
        </authorList>
    </citation>
    <scope>NUCLEOTIDE SEQUENCE</scope>
    <source>
        <tissue evidence="1">Shoot tissue taken approximately 20 cm above the soil surface</tissue>
    </source>
</reference>